<dbReference type="GO" id="GO:0004180">
    <property type="term" value="F:carboxypeptidase activity"/>
    <property type="evidence" value="ECO:0007669"/>
    <property type="project" value="UniProtKB-KW"/>
</dbReference>
<dbReference type="SMART" id="SM00740">
    <property type="entry name" value="PASTA"/>
    <property type="match status" value="1"/>
</dbReference>
<keyword evidence="2" id="KW-0378">Hydrolase</keyword>
<dbReference type="InterPro" id="IPR036138">
    <property type="entry name" value="PBP_dimer_sf"/>
</dbReference>
<feature type="domain" description="PASTA" evidence="5">
    <location>
        <begin position="602"/>
        <end position="663"/>
    </location>
</feature>
<dbReference type="SUPFAM" id="SSF56601">
    <property type="entry name" value="beta-lactamase/transpeptidase-like"/>
    <property type="match status" value="1"/>
</dbReference>
<dbReference type="GO" id="GO:0016757">
    <property type="term" value="F:glycosyltransferase activity"/>
    <property type="evidence" value="ECO:0007669"/>
    <property type="project" value="UniProtKB-KW"/>
</dbReference>
<dbReference type="SUPFAM" id="SSF56519">
    <property type="entry name" value="Penicillin binding protein dimerisation domain"/>
    <property type="match status" value="1"/>
</dbReference>
<gene>
    <name evidence="6" type="ordered locus">Cag_0049</name>
</gene>
<reference evidence="6" key="1">
    <citation type="submission" date="2005-08" db="EMBL/GenBank/DDBJ databases">
        <title>Complete sequence of Chlorobium chlorochromatii CaD3.</title>
        <authorList>
            <person name="Copeland A."/>
            <person name="Lucas S."/>
            <person name="Lapidus A."/>
            <person name="Barry K."/>
            <person name="Detter J.C."/>
            <person name="Glavina T."/>
            <person name="Hammon N."/>
            <person name="Israni S."/>
            <person name="Pitluck S."/>
            <person name="Bryant D."/>
            <person name="Schmutz J."/>
            <person name="Larimer F."/>
            <person name="Land M."/>
            <person name="Kyrpides N."/>
            <person name="Ivanova N."/>
            <person name="Richardson P."/>
        </authorList>
    </citation>
    <scope>NUCLEOTIDE SEQUENCE [LARGE SCALE GENOMIC DNA]</scope>
    <source>
        <strain evidence="6">CaD3</strain>
    </source>
</reference>
<dbReference type="AlphaFoldDB" id="Q3ANV9"/>
<dbReference type="InterPro" id="IPR050515">
    <property type="entry name" value="Beta-lactam/transpept"/>
</dbReference>
<dbReference type="STRING" id="340177.Cag_0049"/>
<dbReference type="Gene3D" id="3.90.1310.10">
    <property type="entry name" value="Penicillin-binding protein 2a (Domain 2)"/>
    <property type="match status" value="1"/>
</dbReference>
<evidence type="ECO:0000313" key="6">
    <source>
        <dbReference type="EMBL" id="ABB27328.1"/>
    </source>
</evidence>
<dbReference type="PROSITE" id="PS51178">
    <property type="entry name" value="PASTA"/>
    <property type="match status" value="1"/>
</dbReference>
<dbReference type="Gene3D" id="3.30.450.330">
    <property type="match status" value="1"/>
</dbReference>
<dbReference type="Gene3D" id="3.40.710.10">
    <property type="entry name" value="DD-peptidase/beta-lactamase superfamily"/>
    <property type="match status" value="1"/>
</dbReference>
<dbReference type="InterPro" id="IPR012338">
    <property type="entry name" value="Beta-lactam/transpept-like"/>
</dbReference>
<sequence length="663" mass="73458">MTNPEFRNRLGIVIGGFAVFIIIIIAMLLNIQVINVEKYKKKAERQYVKQVTEYARRGAILDRRSRVLAESVESITFYASPKQISKSLLFDEEGEAVINKRNNKQQTFDNTQGVATLFAKHLGANRQIYLKALKKRKGVAVLAKKVPIEKALPLITEIKSRKMHGIWHEKEQQRSYLNVAAQLIGMTGNEKSSVDGGSGLELQLNKELKGVNGKRYYQRHATGELYTAPDVAQKAPKSGNSVQLTIDSDIQSIVEDELSKAVAEFQADAATGVVMDVRTGEILAMASSPTFDLNRRSTWTQDNSRNRAVTEMFEPGSTFKLVMAAAATEVLHRKSSDYVYAHNGVMPYYKLKIRDHEPYGTITFKEALMHSSNIVAATTAMKLGRETFYAYTKNFGFGQKTGVGLVGEARGIVRPLEKWDSTTLPWMGYGYQVMVTPLQILQAYATVANDGELMRPYIIKKVVSPEGKVIRETAPEVVRRVLKPETARYVSREYFKAIVDSGTAKNPILQSLHAAGKTGTARRASAGSYAVRSYVSSFVGYFPVSSPRYAMIILVETPRTSYYAAAVAVPVFARIASRMVACSQEMQKMLAIRSPEQELIDSLATVTVPDLRGLKGREAQRMLSWLGLTMEHSGDFNGVVVSQSVSSGTQVAKAKTVVVRLSK</sequence>
<organism evidence="6">
    <name type="scientific">Chlorobium chlorochromatii (strain CaD3)</name>
    <dbReference type="NCBI Taxonomy" id="340177"/>
    <lineage>
        <taxon>Bacteria</taxon>
        <taxon>Pseudomonadati</taxon>
        <taxon>Chlorobiota</taxon>
        <taxon>Chlorobiia</taxon>
        <taxon>Chlorobiales</taxon>
        <taxon>Chlorobiaceae</taxon>
        <taxon>Chlorobium/Pelodictyon group</taxon>
        <taxon>Chlorobium</taxon>
    </lineage>
</organism>
<dbReference type="EMBL" id="CP000108">
    <property type="protein sequence ID" value="ABB27328.1"/>
    <property type="molecule type" value="Genomic_DNA"/>
</dbReference>
<evidence type="ECO:0000256" key="3">
    <source>
        <dbReference type="ARBA" id="ARBA00023136"/>
    </source>
</evidence>
<keyword evidence="6" id="KW-0808">Transferase</keyword>
<dbReference type="InterPro" id="IPR005543">
    <property type="entry name" value="PASTA_dom"/>
</dbReference>
<dbReference type="OrthoDB" id="9804124at2"/>
<proteinExistence type="predicted"/>
<keyword evidence="3 4" id="KW-0472">Membrane</keyword>
<evidence type="ECO:0000256" key="2">
    <source>
        <dbReference type="ARBA" id="ARBA00022645"/>
    </source>
</evidence>
<dbReference type="Pfam" id="PF00905">
    <property type="entry name" value="Transpeptidase"/>
    <property type="match status" value="1"/>
</dbReference>
<keyword evidence="6" id="KW-0328">Glycosyltransferase</keyword>
<keyword evidence="2" id="KW-0645">Protease</keyword>
<feature type="transmembrane region" description="Helical" evidence="4">
    <location>
        <begin position="12"/>
        <end position="31"/>
    </location>
</feature>
<dbReference type="InterPro" id="IPR001460">
    <property type="entry name" value="PCN-bd_Tpept"/>
</dbReference>
<dbReference type="GO" id="GO:0005886">
    <property type="term" value="C:plasma membrane"/>
    <property type="evidence" value="ECO:0007669"/>
    <property type="project" value="TreeGrafter"/>
</dbReference>
<dbReference type="GO" id="GO:0071555">
    <property type="term" value="P:cell wall organization"/>
    <property type="evidence" value="ECO:0007669"/>
    <property type="project" value="TreeGrafter"/>
</dbReference>
<dbReference type="Gene3D" id="3.30.10.20">
    <property type="match status" value="1"/>
</dbReference>
<dbReference type="Pfam" id="PF03717">
    <property type="entry name" value="PBP_dimer"/>
    <property type="match status" value="1"/>
</dbReference>
<evidence type="ECO:0000259" key="5">
    <source>
        <dbReference type="PROSITE" id="PS51178"/>
    </source>
</evidence>
<accession>Q3ANV9</accession>
<evidence type="ECO:0000256" key="4">
    <source>
        <dbReference type="SAM" id="Phobius"/>
    </source>
</evidence>
<dbReference type="Pfam" id="PF03793">
    <property type="entry name" value="PASTA"/>
    <property type="match status" value="1"/>
</dbReference>
<dbReference type="EC" id="2.4.1.129" evidence="6"/>
<protein>
    <submittedName>
        <fullName evidence="6">Penicillin-binding protein 3</fullName>
        <ecNumber evidence="6">2.4.1.129</ecNumber>
    </submittedName>
</protein>
<dbReference type="GO" id="GO:0008658">
    <property type="term" value="F:penicillin binding"/>
    <property type="evidence" value="ECO:0007669"/>
    <property type="project" value="InterPro"/>
</dbReference>
<comment type="subcellular location">
    <subcellularLocation>
        <location evidence="1">Membrane</location>
    </subcellularLocation>
</comment>
<keyword evidence="2" id="KW-0121">Carboxypeptidase</keyword>
<evidence type="ECO:0000256" key="1">
    <source>
        <dbReference type="ARBA" id="ARBA00004370"/>
    </source>
</evidence>
<keyword evidence="4" id="KW-0812">Transmembrane</keyword>
<keyword evidence="4" id="KW-1133">Transmembrane helix</keyword>
<dbReference type="HOGENOM" id="CLU_009289_6_0_10"/>
<dbReference type="KEGG" id="cch:Cag_0049"/>
<dbReference type="InterPro" id="IPR005311">
    <property type="entry name" value="PBP_dimer"/>
</dbReference>
<dbReference type="eggNOG" id="COG0768">
    <property type="taxonomic scope" value="Bacteria"/>
</dbReference>
<dbReference type="SUPFAM" id="SSF54184">
    <property type="entry name" value="Penicillin-binding protein 2x (pbp-2x), c-terminal domain"/>
    <property type="match status" value="1"/>
</dbReference>
<dbReference type="PANTHER" id="PTHR30627">
    <property type="entry name" value="PEPTIDOGLYCAN D,D-TRANSPEPTIDASE"/>
    <property type="match status" value="1"/>
</dbReference>
<name>Q3ANV9_CHLCH</name>
<dbReference type="PANTHER" id="PTHR30627:SF1">
    <property type="entry name" value="PEPTIDOGLYCAN D,D-TRANSPEPTIDASE FTSI"/>
    <property type="match status" value="1"/>
</dbReference>